<reference evidence="1 2" key="1">
    <citation type="submission" date="2020-08" db="EMBL/GenBank/DDBJ databases">
        <title>Genomic Encyclopedia of Type Strains, Phase IV (KMG-IV): sequencing the most valuable type-strain genomes for metagenomic binning, comparative biology and taxonomic classification.</title>
        <authorList>
            <person name="Goeker M."/>
        </authorList>
    </citation>
    <scope>NUCLEOTIDE SEQUENCE [LARGE SCALE GENOMIC DNA]</scope>
    <source>
        <strain evidence="1 2">DSM 27026</strain>
    </source>
</reference>
<sequence length="268" mass="29947">MNQSPTAIANEQDAGLLLADLVLPEISDADVKRFAVEIDRQGFSVIPSYVGNEIVERLSALVTKIIERNSGEYAVLTGSTEISGTLLDTIGKTPQLNTLLRRVYAAGTGKTPPAQSLYQVLRCISGQTGLHQAYFFHYDSYVVTALLPILIPKEGRAGDLVMKPNTRRIRSSYLYNLFDKIIVDNKILQNFFKRQAIERRCGFKNVRVVPGNLYLFWGYRSLHANEPCDPKKIRATALFHFGDPHANNGLRKFTGRAKIRATDESAPF</sequence>
<gene>
    <name evidence="1" type="ORF">HNP71_002307</name>
</gene>
<dbReference type="Proteomes" id="UP000553706">
    <property type="component" value="Unassembled WGS sequence"/>
</dbReference>
<name>A0A840VRR9_9PROT</name>
<accession>A0A840VRR9</accession>
<evidence type="ECO:0000313" key="1">
    <source>
        <dbReference type="EMBL" id="MBB5374040.1"/>
    </source>
</evidence>
<keyword evidence="2" id="KW-1185">Reference proteome</keyword>
<comment type="caution">
    <text evidence="1">The sequence shown here is derived from an EMBL/GenBank/DDBJ whole genome shotgun (WGS) entry which is preliminary data.</text>
</comment>
<proteinExistence type="predicted"/>
<dbReference type="SUPFAM" id="SSF51197">
    <property type="entry name" value="Clavaminate synthase-like"/>
    <property type="match status" value="1"/>
</dbReference>
<dbReference type="AlphaFoldDB" id="A0A840VRR9"/>
<dbReference type="EMBL" id="JACHFJ010000011">
    <property type="protein sequence ID" value="MBB5374040.1"/>
    <property type="molecule type" value="Genomic_DNA"/>
</dbReference>
<dbReference type="RefSeq" id="WP_183267052.1">
    <property type="nucleotide sequence ID" value="NZ_JACHFJ010000011.1"/>
</dbReference>
<organism evidence="1 2">
    <name type="scientific">Acidocella aromatica</name>
    <dbReference type="NCBI Taxonomy" id="1303579"/>
    <lineage>
        <taxon>Bacteria</taxon>
        <taxon>Pseudomonadati</taxon>
        <taxon>Pseudomonadota</taxon>
        <taxon>Alphaproteobacteria</taxon>
        <taxon>Acetobacterales</taxon>
        <taxon>Acidocellaceae</taxon>
        <taxon>Acidocella</taxon>
    </lineage>
</organism>
<evidence type="ECO:0000313" key="2">
    <source>
        <dbReference type="Proteomes" id="UP000553706"/>
    </source>
</evidence>
<protein>
    <submittedName>
        <fullName evidence="1">Uncharacterized protein</fullName>
    </submittedName>
</protein>